<dbReference type="EMBL" id="CP002551">
    <property type="protein sequence ID" value="ADZ10703.1"/>
    <property type="molecule type" value="Genomic_DNA"/>
</dbReference>
<dbReference type="InterPro" id="IPR002491">
    <property type="entry name" value="ABC_transptr_periplasmic_BD"/>
</dbReference>
<reference evidence="2 3" key="2">
    <citation type="journal article" date="2014" name="Int. J. Syst. Evol. Microbiol.">
        <title>Methanobacterium paludis sp. nov. and a novel strain of Methanobacterium lacus isolated from northern peatlands.</title>
        <authorList>
            <person name="Cadillo-Quiroz H."/>
            <person name="Brauer S.L."/>
            <person name="Goodson N."/>
            <person name="Yavitt J.B."/>
            <person name="Zinder S.H."/>
        </authorList>
    </citation>
    <scope>NUCLEOTIDE SEQUENCE [LARGE SCALE GENOMIC DNA]</scope>
    <source>
        <strain evidence="2 3">AL-21</strain>
    </source>
</reference>
<dbReference type="Gene3D" id="1.20.58.2180">
    <property type="match status" value="1"/>
</dbReference>
<dbReference type="GeneID" id="10278964"/>
<dbReference type="InterPro" id="IPR050902">
    <property type="entry name" value="ABC_Transporter_SBP"/>
</dbReference>
<dbReference type="HOGENOM" id="CLU_038034_13_1_2"/>
<keyword evidence="3" id="KW-1185">Reference proteome</keyword>
<gene>
    <name evidence="2" type="ordered locus">Metbo_2490</name>
</gene>
<sequence length="368" mass="40502">MNKNYLILIAAAILIIVSISGYYITAHGSLVGNGNVTITDMANRSVTVPTNVNKVLTTDPTATVMVYMISPDKLLGLNYQTTSEEQKYMPEKYKGLPSVGGWYGAQTGSYEQFVAMEPDLVFEGVTPDTVSQHSSAPSTIEERQQKMGSIPVVGVLDTSNFTSFDPSITFMGKIMGSEDKAAKLVAYNDKVQKEVKDVVYNIPDSEKVTVYYAEDVDGLKTEPPGSVHAQLIDFCGGKNVANVQQNGGNGETDVAMEQVLKWNPEVIITTDPTFFSNVYNNSQWSGVSAVQNKRVYLSPQSPFKWFDRPTGANMIIGIPWVAKILYPDKFQNLNLTSEVKEFYSEFYNYSLTDDEAKNILVGSGLNTT</sequence>
<dbReference type="AlphaFoldDB" id="F0T769"/>
<dbReference type="PANTHER" id="PTHR30535">
    <property type="entry name" value="VITAMIN B12-BINDING PROTEIN"/>
    <property type="match status" value="1"/>
</dbReference>
<accession>F0T769</accession>
<dbReference type="KEGG" id="mel:Metbo_2490"/>
<dbReference type="Gene3D" id="3.40.50.1980">
    <property type="entry name" value="Nitrogenase molybdenum iron protein domain"/>
    <property type="match status" value="2"/>
</dbReference>
<evidence type="ECO:0000313" key="3">
    <source>
        <dbReference type="Proteomes" id="UP000007490"/>
    </source>
</evidence>
<dbReference type="PANTHER" id="PTHR30535:SF34">
    <property type="entry name" value="MOLYBDATE-BINDING PROTEIN MOLA"/>
    <property type="match status" value="1"/>
</dbReference>
<dbReference type="SUPFAM" id="SSF53807">
    <property type="entry name" value="Helical backbone' metal receptor"/>
    <property type="match status" value="1"/>
</dbReference>
<dbReference type="OrthoDB" id="24039at2157"/>
<dbReference type="PROSITE" id="PS50983">
    <property type="entry name" value="FE_B12_PBP"/>
    <property type="match status" value="1"/>
</dbReference>
<feature type="domain" description="Fe/B12 periplasmic-binding" evidence="1">
    <location>
        <begin position="54"/>
        <end position="329"/>
    </location>
</feature>
<reference evidence="3" key="1">
    <citation type="submission" date="2011-02" db="EMBL/GenBank/DDBJ databases">
        <title>Complete sequence of Methanobacterium sp. AL-21.</title>
        <authorList>
            <consortium name="US DOE Joint Genome Institute"/>
            <person name="Lucas S."/>
            <person name="Copeland A."/>
            <person name="Lapidus A."/>
            <person name="Cheng J.-F."/>
            <person name="Goodwin L."/>
            <person name="Pitluck S."/>
            <person name="Chertkov O."/>
            <person name="Detter J.C."/>
            <person name="Han C."/>
            <person name="Tapia R."/>
            <person name="Land M."/>
            <person name="Hauser L."/>
            <person name="Kyrpides N."/>
            <person name="Ivanova N."/>
            <person name="Mikhailova N."/>
            <person name="Pagani I."/>
            <person name="Cadillo-Quiroz H."/>
            <person name="Imachi H."/>
            <person name="Zinder S."/>
            <person name="Liu W."/>
            <person name="Woyke T."/>
        </authorList>
    </citation>
    <scope>NUCLEOTIDE SEQUENCE [LARGE SCALE GENOMIC DNA]</scope>
    <source>
        <strain evidence="3">AL-21</strain>
    </source>
</reference>
<evidence type="ECO:0000313" key="2">
    <source>
        <dbReference type="EMBL" id="ADZ10703.1"/>
    </source>
</evidence>
<name>F0T769_METLA</name>
<dbReference type="eggNOG" id="arCOG03302">
    <property type="taxonomic scope" value="Archaea"/>
</dbReference>
<dbReference type="STRING" id="877455.Metbo_2490"/>
<organism evidence="2 3">
    <name type="scientific">Methanobacterium lacus (strain AL-21)</name>
    <dbReference type="NCBI Taxonomy" id="877455"/>
    <lineage>
        <taxon>Archaea</taxon>
        <taxon>Methanobacteriati</taxon>
        <taxon>Methanobacteriota</taxon>
        <taxon>Methanomada group</taxon>
        <taxon>Methanobacteria</taxon>
        <taxon>Methanobacteriales</taxon>
        <taxon>Methanobacteriaceae</taxon>
        <taxon>Methanobacterium</taxon>
    </lineage>
</organism>
<evidence type="ECO:0000259" key="1">
    <source>
        <dbReference type="PROSITE" id="PS50983"/>
    </source>
</evidence>
<dbReference type="RefSeq" id="WP_013646054.1">
    <property type="nucleotide sequence ID" value="NC_015216.1"/>
</dbReference>
<dbReference type="Pfam" id="PF01497">
    <property type="entry name" value="Peripla_BP_2"/>
    <property type="match status" value="1"/>
</dbReference>
<proteinExistence type="predicted"/>
<protein>
    <submittedName>
        <fullName evidence="2">ABC-type transporter, periplasmic subunit</fullName>
    </submittedName>
</protein>
<dbReference type="Proteomes" id="UP000007490">
    <property type="component" value="Chromosome"/>
</dbReference>